<dbReference type="EMBL" id="JBHMQV010000009">
    <property type="protein sequence ID" value="MFC0843951.1"/>
    <property type="molecule type" value="Genomic_DNA"/>
</dbReference>
<accession>A0ABV6TDU3</accession>
<dbReference type="Proteomes" id="UP001589887">
    <property type="component" value="Unassembled WGS sequence"/>
</dbReference>
<feature type="domain" description="Bulb-type lectin" evidence="2">
    <location>
        <begin position="37"/>
        <end position="152"/>
    </location>
</feature>
<name>A0ABV6TDU3_9ACTN</name>
<dbReference type="Gene3D" id="2.90.10.10">
    <property type="entry name" value="Bulb-type lectin domain"/>
    <property type="match status" value="2"/>
</dbReference>
<proteinExistence type="predicted"/>
<evidence type="ECO:0000256" key="1">
    <source>
        <dbReference type="SAM" id="SignalP"/>
    </source>
</evidence>
<organism evidence="3 4">
    <name type="scientific">Streptomyces noboritoensis</name>
    <dbReference type="NCBI Taxonomy" id="67337"/>
    <lineage>
        <taxon>Bacteria</taxon>
        <taxon>Bacillati</taxon>
        <taxon>Actinomycetota</taxon>
        <taxon>Actinomycetes</taxon>
        <taxon>Kitasatosporales</taxon>
        <taxon>Streptomycetaceae</taxon>
        <taxon>Streptomyces</taxon>
    </lineage>
</organism>
<keyword evidence="4" id="KW-1185">Reference proteome</keyword>
<dbReference type="SMART" id="SM00108">
    <property type="entry name" value="B_lectin"/>
    <property type="match status" value="1"/>
</dbReference>
<dbReference type="RefSeq" id="WP_394317826.1">
    <property type="nucleotide sequence ID" value="NZ_JBHMQV010000009.1"/>
</dbReference>
<dbReference type="SUPFAM" id="SSF51110">
    <property type="entry name" value="alpha-D-mannose-specific plant lectins"/>
    <property type="match status" value="1"/>
</dbReference>
<dbReference type="PROSITE" id="PS50927">
    <property type="entry name" value="BULB_LECTIN"/>
    <property type="match status" value="1"/>
</dbReference>
<dbReference type="PROSITE" id="PS51257">
    <property type="entry name" value="PROKAR_LIPOPROTEIN"/>
    <property type="match status" value="1"/>
</dbReference>
<comment type="caution">
    <text evidence="3">The sequence shown here is derived from an EMBL/GenBank/DDBJ whole genome shotgun (WGS) entry which is preliminary data.</text>
</comment>
<sequence>MSKNVLRHAALGLVSLAMACTASLMSAGAASAQHNYPGMLYQGESLDRGEYIETRYGNWNDQRIYRLIMQWDGNLVLYKTYQGNQTVCWASHTWGSDAVHAVYQTDGNFVLYTAGGTVPWASNTVGKGGQTVDINNFGGLYVGYTRISSNCG</sequence>
<feature type="chain" id="PRO_5046633874" description="Bulb-type lectin domain-containing protein" evidence="1">
    <location>
        <begin position="20"/>
        <end position="152"/>
    </location>
</feature>
<gene>
    <name evidence="3" type="ORF">ACFH04_09530</name>
</gene>
<evidence type="ECO:0000313" key="3">
    <source>
        <dbReference type="EMBL" id="MFC0843951.1"/>
    </source>
</evidence>
<protein>
    <recommendedName>
        <fullName evidence="2">Bulb-type lectin domain-containing protein</fullName>
    </recommendedName>
</protein>
<keyword evidence="1" id="KW-0732">Signal</keyword>
<evidence type="ECO:0000313" key="4">
    <source>
        <dbReference type="Proteomes" id="UP001589887"/>
    </source>
</evidence>
<reference evidence="3 4" key="1">
    <citation type="submission" date="2024-09" db="EMBL/GenBank/DDBJ databases">
        <authorList>
            <person name="Sun Q."/>
            <person name="Mori K."/>
        </authorList>
    </citation>
    <scope>NUCLEOTIDE SEQUENCE [LARGE SCALE GENOMIC DNA]</scope>
    <source>
        <strain evidence="3 4">JCM 4557</strain>
    </source>
</reference>
<feature type="signal peptide" evidence="1">
    <location>
        <begin position="1"/>
        <end position="19"/>
    </location>
</feature>
<dbReference type="InterPro" id="IPR036426">
    <property type="entry name" value="Bulb-type_lectin_dom_sf"/>
</dbReference>
<evidence type="ECO:0000259" key="2">
    <source>
        <dbReference type="PROSITE" id="PS50927"/>
    </source>
</evidence>
<dbReference type="InterPro" id="IPR001480">
    <property type="entry name" value="Bulb-type_lectin_dom"/>
</dbReference>